<dbReference type="SUPFAM" id="SSF53807">
    <property type="entry name" value="Helical backbone' metal receptor"/>
    <property type="match status" value="1"/>
</dbReference>
<reference evidence="3" key="1">
    <citation type="submission" date="2016-09" db="EMBL/GenBank/DDBJ databases">
        <title>Genome sequence of Chlorobaculum limnaeum.</title>
        <authorList>
            <person name="Liu Z."/>
            <person name="Tank M."/>
            <person name="Bryant D.A."/>
        </authorList>
    </citation>
    <scope>NUCLEOTIDE SEQUENCE [LARGE SCALE GENOMIC DNA]</scope>
    <source>
        <strain evidence="3">DSM 1677</strain>
    </source>
</reference>
<dbReference type="PROSITE" id="PS50983">
    <property type="entry name" value="FE_B12_PBP"/>
    <property type="match status" value="1"/>
</dbReference>
<feature type="domain" description="Fe/B12 periplasmic-binding" evidence="2">
    <location>
        <begin position="115"/>
        <end position="388"/>
    </location>
</feature>
<feature type="signal peptide" evidence="1">
    <location>
        <begin position="1"/>
        <end position="28"/>
    </location>
</feature>
<gene>
    <name evidence="3" type="ORF">BIU88_09430</name>
</gene>
<dbReference type="Proteomes" id="UP000095185">
    <property type="component" value="Chromosome"/>
</dbReference>
<dbReference type="AlphaFoldDB" id="A0A1D8D962"/>
<protein>
    <submittedName>
        <fullName evidence="3">Iron ABC transporter substrate-binding protein</fullName>
    </submittedName>
</protein>
<accession>A0A1D8D962</accession>
<evidence type="ECO:0000313" key="3">
    <source>
        <dbReference type="EMBL" id="AOS84329.1"/>
    </source>
</evidence>
<dbReference type="PANTHER" id="PTHR30535">
    <property type="entry name" value="VITAMIN B12-BINDING PROTEIN"/>
    <property type="match status" value="1"/>
</dbReference>
<dbReference type="EMBL" id="CP017305">
    <property type="protein sequence ID" value="AOS84329.1"/>
    <property type="molecule type" value="Genomic_DNA"/>
</dbReference>
<sequence length="405" mass="44823">MPLCLMSNKNYLQVLSRVVLMFVIAVHAASLTACRPASERDAVSSGQNRQMRPQAGSPAYAKRFSIVDSKSYRTLLVMPGQGSNRDTLRYLLLPHGSPAPSGFNGYSVIRTPVRRAAVFSTTQIGFINLLGENDRIVGISRSEFVNTPSLRRRIAEGSITEIGMPFSPDLETILALDPGVVFAPALPPSRKSGYQTLEHSSIPVLVIAEWQEETPLGRAEWLKLFGALFGREELARQRFAEIEASYRSIREMTGAIRNKPVVLCGLPVKDSWFVPAGESYVAALLRDAGASYPWAGEPGSGSVELDIESVYPLALQADYWLNPGTVKSLEELIALDARFADLRPVKNGRVYNNNRQLNEYGGNAYWEYGVVQPDAILRDLVMILHPGLLKKNGLEESFTFYREVK</sequence>
<dbReference type="GO" id="GO:0071281">
    <property type="term" value="P:cellular response to iron ion"/>
    <property type="evidence" value="ECO:0007669"/>
    <property type="project" value="TreeGrafter"/>
</dbReference>
<keyword evidence="4" id="KW-1185">Reference proteome</keyword>
<evidence type="ECO:0000313" key="4">
    <source>
        <dbReference type="Proteomes" id="UP000095185"/>
    </source>
</evidence>
<dbReference type="KEGG" id="clz:BIU88_09430"/>
<evidence type="ECO:0000256" key="1">
    <source>
        <dbReference type="SAM" id="SignalP"/>
    </source>
</evidence>
<organism evidence="3 4">
    <name type="scientific">Chlorobaculum limnaeum</name>
    <dbReference type="NCBI Taxonomy" id="274537"/>
    <lineage>
        <taxon>Bacteria</taxon>
        <taxon>Pseudomonadati</taxon>
        <taxon>Chlorobiota</taxon>
        <taxon>Chlorobiia</taxon>
        <taxon>Chlorobiales</taxon>
        <taxon>Chlorobiaceae</taxon>
        <taxon>Chlorobaculum</taxon>
    </lineage>
</organism>
<dbReference type="InterPro" id="IPR050902">
    <property type="entry name" value="ABC_Transporter_SBP"/>
</dbReference>
<dbReference type="PANTHER" id="PTHR30535:SF34">
    <property type="entry name" value="MOLYBDATE-BINDING PROTEIN MOLA"/>
    <property type="match status" value="1"/>
</dbReference>
<dbReference type="Gene3D" id="3.40.50.1980">
    <property type="entry name" value="Nitrogenase molybdenum iron protein domain"/>
    <property type="match status" value="2"/>
</dbReference>
<name>A0A1D8D962_CHLLM</name>
<proteinExistence type="predicted"/>
<feature type="chain" id="PRO_5009106638" evidence="1">
    <location>
        <begin position="29"/>
        <end position="405"/>
    </location>
</feature>
<keyword evidence="1" id="KW-0732">Signal</keyword>
<dbReference type="InterPro" id="IPR002491">
    <property type="entry name" value="ABC_transptr_periplasmic_BD"/>
</dbReference>
<dbReference type="CDD" id="cd01141">
    <property type="entry name" value="TroA_d"/>
    <property type="match status" value="1"/>
</dbReference>
<dbReference type="STRING" id="274537.BIU88_09430"/>
<dbReference type="Pfam" id="PF01497">
    <property type="entry name" value="Peripla_BP_2"/>
    <property type="match status" value="1"/>
</dbReference>
<evidence type="ECO:0000259" key="2">
    <source>
        <dbReference type="PROSITE" id="PS50983"/>
    </source>
</evidence>